<comment type="caution">
    <text evidence="11">The sequence shown here is derived from an EMBL/GenBank/DDBJ whole genome shotgun (WGS) entry which is preliminary data.</text>
</comment>
<feature type="domain" description="Glycosyl-hydrolase 97 N-terminal" evidence="8">
    <location>
        <begin position="27"/>
        <end position="308"/>
    </location>
</feature>
<dbReference type="Pfam" id="PF10566">
    <property type="entry name" value="Glyco_hydro_97"/>
    <property type="match status" value="1"/>
</dbReference>
<evidence type="ECO:0000256" key="6">
    <source>
        <dbReference type="SAM" id="SignalP"/>
    </source>
</evidence>
<dbReference type="AlphaFoldDB" id="A0A413VQF3"/>
<dbReference type="Pfam" id="PF14509">
    <property type="entry name" value="GH97_C"/>
    <property type="match status" value="1"/>
</dbReference>
<dbReference type="GO" id="GO:0016798">
    <property type="term" value="F:hydrolase activity, acting on glycosyl bonds"/>
    <property type="evidence" value="ECO:0007669"/>
    <property type="project" value="UniProtKB-KW"/>
</dbReference>
<comment type="subunit">
    <text evidence="2">Monomer.</text>
</comment>
<evidence type="ECO:0000256" key="5">
    <source>
        <dbReference type="ARBA" id="ARBA00023295"/>
    </source>
</evidence>
<keyword evidence="5" id="KW-0326">Glycosidase</keyword>
<dbReference type="InterPro" id="IPR029486">
    <property type="entry name" value="GH97_N"/>
</dbReference>
<dbReference type="SUPFAM" id="SSF51445">
    <property type="entry name" value="(Trans)glycosidases"/>
    <property type="match status" value="1"/>
</dbReference>
<protein>
    <submittedName>
        <fullName evidence="11">T9SS C-terminal target domain-containing protein</fullName>
    </submittedName>
</protein>
<evidence type="ECO:0000259" key="7">
    <source>
        <dbReference type="Pfam" id="PF10566"/>
    </source>
</evidence>
<feature type="domain" description="Glycosyl-hydrolase 97 C-terminal oligomerisation" evidence="9">
    <location>
        <begin position="573"/>
        <end position="668"/>
    </location>
</feature>
<dbReference type="PANTHER" id="PTHR35803">
    <property type="entry name" value="GLUCAN 1,4-ALPHA-GLUCOSIDASE SUSB-RELATED"/>
    <property type="match status" value="1"/>
</dbReference>
<dbReference type="InterPro" id="IPR026444">
    <property type="entry name" value="Secre_tail"/>
</dbReference>
<sequence>MNRKSILSLLFLFFCTFGVQAEEYETTSPNGTLKIKLRVDNGTTYEVWHGDKQLIAPSSIGLNLSNGTIVGGGTVKSTTTNHVDQTIDVVAGKNKTLREAYNELLISFNENYDLLVRAYDEGIAYRFITRLDGEIIINSEDAVFNFTSTPTIYFPECDTNYSGEKDQQGKVHQIHQGYRNFERLYKTYNAPTDITNNRFSVSPVLFSYPDTPYKIVVTESDTYDYPGLYMEQNGVNSMRGKWAQYPKEVMDSDPSNSSYWYSNHLVISRENYIAKTEGSRTFPWRVIIVSDDDKSLLNNELVYMLAEPCRLTDTSWIQPGKSAWEWWHKAVLEGVDFPSGNKNLSFQLYKYYVDWASQHCIEYMTLDAGWSEDYIRTLCLYAKQKNVKILVWTWASCVRENPQDWIKKMKDYGVSGAKIDFFERSDQIAMRWGREFAQRLADNQMVALFHGCPVPTGINRTYPNILNFEAVRGAECNFWESTLTPEYHTQFPFIRSLAGPEDYTPGSMRNVTQEEFKPIDKDNTPPMSMGTRAHELSMYVIYDQWVGYLCDSPTEYNKYPDILSFLSTVPTIWDKTVPLDAKLGDYILMAKQKGKDWYVGGMTDWTPRTVEIDFSFLEAGASYQADIFKDAPASGEQPKEYVCEKMEITKDTKLSINMAKGGGFAIRLLHSSGSGIAKVNQENPLTVYVEKESDTLHVKTKKIIEAVKINNISGQVLFAKNFKDGSYSEQIDLSGFNRGVYVVSVKTEAALASTTFIY</sequence>
<dbReference type="Gene3D" id="3.20.20.70">
    <property type="entry name" value="Aldolase class I"/>
    <property type="match status" value="1"/>
</dbReference>
<dbReference type="InterPro" id="IPR052720">
    <property type="entry name" value="Glycosyl_hydrolase_97"/>
</dbReference>
<dbReference type="InterPro" id="IPR013785">
    <property type="entry name" value="Aldolase_TIM"/>
</dbReference>
<dbReference type="RefSeq" id="WP_122201311.1">
    <property type="nucleotide sequence ID" value="NZ_CABJFV010000005.1"/>
</dbReference>
<evidence type="ECO:0000256" key="4">
    <source>
        <dbReference type="ARBA" id="ARBA00022837"/>
    </source>
</evidence>
<evidence type="ECO:0000256" key="3">
    <source>
        <dbReference type="ARBA" id="ARBA00022801"/>
    </source>
</evidence>
<dbReference type="InterPro" id="IPR019563">
    <property type="entry name" value="GH97_catalytic"/>
</dbReference>
<dbReference type="NCBIfam" id="TIGR04183">
    <property type="entry name" value="Por_Secre_tail"/>
    <property type="match status" value="1"/>
</dbReference>
<gene>
    <name evidence="11" type="ORF">DW888_08385</name>
</gene>
<reference evidence="11 12" key="1">
    <citation type="submission" date="2018-08" db="EMBL/GenBank/DDBJ databases">
        <title>A genome reference for cultivated species of the human gut microbiota.</title>
        <authorList>
            <person name="Zou Y."/>
            <person name="Xue W."/>
            <person name="Luo G."/>
        </authorList>
    </citation>
    <scope>NUCLEOTIDE SEQUENCE [LARGE SCALE GENOMIC DNA]</scope>
    <source>
        <strain evidence="11 12">AM40-30BH</strain>
    </source>
</reference>
<keyword evidence="4" id="KW-0106">Calcium</keyword>
<proteinExistence type="predicted"/>
<dbReference type="Gene3D" id="2.60.40.1180">
    <property type="entry name" value="Golgi alpha-mannosidase II"/>
    <property type="match status" value="1"/>
</dbReference>
<evidence type="ECO:0000256" key="2">
    <source>
        <dbReference type="ARBA" id="ARBA00011245"/>
    </source>
</evidence>
<dbReference type="InterPro" id="IPR017853">
    <property type="entry name" value="GH"/>
</dbReference>
<dbReference type="Pfam" id="PF18962">
    <property type="entry name" value="Por_Secre_tail"/>
    <property type="match status" value="1"/>
</dbReference>
<evidence type="ECO:0000259" key="10">
    <source>
        <dbReference type="Pfam" id="PF18962"/>
    </source>
</evidence>
<evidence type="ECO:0000313" key="12">
    <source>
        <dbReference type="Proteomes" id="UP000284379"/>
    </source>
</evidence>
<evidence type="ECO:0000313" key="11">
    <source>
        <dbReference type="EMBL" id="RHB35860.1"/>
    </source>
</evidence>
<accession>A0A413VQF3</accession>
<dbReference type="InterPro" id="IPR014718">
    <property type="entry name" value="GH-type_carb-bd"/>
</dbReference>
<name>A0A413VQF3_9BACE</name>
<dbReference type="GO" id="GO:0030246">
    <property type="term" value="F:carbohydrate binding"/>
    <property type="evidence" value="ECO:0007669"/>
    <property type="project" value="InterPro"/>
</dbReference>
<feature type="chain" id="PRO_5019501424" evidence="6">
    <location>
        <begin position="22"/>
        <end position="758"/>
    </location>
</feature>
<dbReference type="Pfam" id="PF14508">
    <property type="entry name" value="GH97_N"/>
    <property type="match status" value="1"/>
</dbReference>
<evidence type="ECO:0000256" key="1">
    <source>
        <dbReference type="ARBA" id="ARBA00001913"/>
    </source>
</evidence>
<feature type="domain" description="Glycosyl-hydrolase 97 catalytic" evidence="7">
    <location>
        <begin position="326"/>
        <end position="471"/>
    </location>
</feature>
<feature type="domain" description="Secretion system C-terminal sorting" evidence="10">
    <location>
        <begin position="694"/>
        <end position="750"/>
    </location>
</feature>
<keyword evidence="3" id="KW-0378">Hydrolase</keyword>
<keyword evidence="6" id="KW-0732">Signal</keyword>
<dbReference type="InterPro" id="IPR013780">
    <property type="entry name" value="Glyco_hydro_b"/>
</dbReference>
<dbReference type="InterPro" id="IPR029483">
    <property type="entry name" value="GH97_C"/>
</dbReference>
<organism evidence="11 12">
    <name type="scientific">Bacteroides nordii</name>
    <dbReference type="NCBI Taxonomy" id="291645"/>
    <lineage>
        <taxon>Bacteria</taxon>
        <taxon>Pseudomonadati</taxon>
        <taxon>Bacteroidota</taxon>
        <taxon>Bacteroidia</taxon>
        <taxon>Bacteroidales</taxon>
        <taxon>Bacteroidaceae</taxon>
        <taxon>Bacteroides</taxon>
    </lineage>
</organism>
<evidence type="ECO:0000259" key="9">
    <source>
        <dbReference type="Pfam" id="PF14509"/>
    </source>
</evidence>
<dbReference type="PANTHER" id="PTHR35803:SF2">
    <property type="entry name" value="RETAINING ALPHA-GALACTOSIDASE"/>
    <property type="match status" value="1"/>
</dbReference>
<dbReference type="Gene3D" id="2.70.98.10">
    <property type="match status" value="1"/>
</dbReference>
<evidence type="ECO:0000259" key="8">
    <source>
        <dbReference type="Pfam" id="PF14508"/>
    </source>
</evidence>
<feature type="signal peptide" evidence="6">
    <location>
        <begin position="1"/>
        <end position="21"/>
    </location>
</feature>
<dbReference type="EMBL" id="QSGO01000005">
    <property type="protein sequence ID" value="RHB35860.1"/>
    <property type="molecule type" value="Genomic_DNA"/>
</dbReference>
<dbReference type="Proteomes" id="UP000284379">
    <property type="component" value="Unassembled WGS sequence"/>
</dbReference>
<comment type="cofactor">
    <cofactor evidence="1">
        <name>Ca(2+)</name>
        <dbReference type="ChEBI" id="CHEBI:29108"/>
    </cofactor>
</comment>